<comment type="caution">
    <text evidence="2">The sequence shown here is derived from an EMBL/GenBank/DDBJ whole genome shotgun (WGS) entry which is preliminary data.</text>
</comment>
<feature type="region of interest" description="Disordered" evidence="1">
    <location>
        <begin position="1"/>
        <end position="32"/>
    </location>
</feature>
<feature type="region of interest" description="Disordered" evidence="1">
    <location>
        <begin position="106"/>
        <end position="128"/>
    </location>
</feature>
<dbReference type="EMBL" id="JAZHXJ010000062">
    <property type="protein sequence ID" value="KAL1877595.1"/>
    <property type="molecule type" value="Genomic_DNA"/>
</dbReference>
<evidence type="ECO:0000313" key="3">
    <source>
        <dbReference type="Proteomes" id="UP001586593"/>
    </source>
</evidence>
<evidence type="ECO:0000313" key="2">
    <source>
        <dbReference type="EMBL" id="KAL1877595.1"/>
    </source>
</evidence>
<name>A0ABR3XPC3_9PEZI</name>
<reference evidence="2 3" key="1">
    <citation type="journal article" date="2024" name="Commun. Biol.">
        <title>Comparative genomic analysis of thermophilic fungi reveals convergent evolutionary adaptations and gene losses.</title>
        <authorList>
            <person name="Steindorff A.S."/>
            <person name="Aguilar-Pontes M.V."/>
            <person name="Robinson A.J."/>
            <person name="Andreopoulos B."/>
            <person name="LaButti K."/>
            <person name="Kuo A."/>
            <person name="Mondo S."/>
            <person name="Riley R."/>
            <person name="Otillar R."/>
            <person name="Haridas S."/>
            <person name="Lipzen A."/>
            <person name="Grimwood J."/>
            <person name="Schmutz J."/>
            <person name="Clum A."/>
            <person name="Reid I.D."/>
            <person name="Moisan M.C."/>
            <person name="Butler G."/>
            <person name="Nguyen T.T.M."/>
            <person name="Dewar K."/>
            <person name="Conant G."/>
            <person name="Drula E."/>
            <person name="Henrissat B."/>
            <person name="Hansel C."/>
            <person name="Singer S."/>
            <person name="Hutchinson M.I."/>
            <person name="de Vries R.P."/>
            <person name="Natvig D.O."/>
            <person name="Powell A.J."/>
            <person name="Tsang A."/>
            <person name="Grigoriev I.V."/>
        </authorList>
    </citation>
    <scope>NUCLEOTIDE SEQUENCE [LARGE SCALE GENOMIC DNA]</scope>
    <source>
        <strain evidence="2 3">ATCC 24622</strain>
    </source>
</reference>
<protein>
    <submittedName>
        <fullName evidence="2">Uncharacterized protein</fullName>
    </submittedName>
</protein>
<sequence>MLELEPETQTGPLQGVTLPQATALAEDDENEEGDEVFIPTLYSSDASGSATAATGQVHGTLAASSNRLVFKDELSPVLALSSSFNRIWAASDLPLRERVYWPTPEELSNESGCPIDNREYTDRSLPAPRKNTPYANLYKDGEEPDIIPSGLRIRLSARRWDLLLHKEESRARFFEQSSIAEYHDTPAAQIRRDDSPGIRKEDAPGILQYLLDEIDQQTEEESHRFFR</sequence>
<organism evidence="2 3">
    <name type="scientific">Phialemonium thermophilum</name>
    <dbReference type="NCBI Taxonomy" id="223376"/>
    <lineage>
        <taxon>Eukaryota</taxon>
        <taxon>Fungi</taxon>
        <taxon>Dikarya</taxon>
        <taxon>Ascomycota</taxon>
        <taxon>Pezizomycotina</taxon>
        <taxon>Sordariomycetes</taxon>
        <taxon>Sordariomycetidae</taxon>
        <taxon>Cephalothecales</taxon>
        <taxon>Cephalothecaceae</taxon>
        <taxon>Phialemonium</taxon>
    </lineage>
</organism>
<accession>A0ABR3XPC3</accession>
<proteinExistence type="predicted"/>
<gene>
    <name evidence="2" type="ORF">VTK73DRAFT_8504</name>
</gene>
<dbReference type="Proteomes" id="UP001586593">
    <property type="component" value="Unassembled WGS sequence"/>
</dbReference>
<feature type="compositionally biased region" description="Polar residues" evidence="1">
    <location>
        <begin position="7"/>
        <end position="20"/>
    </location>
</feature>
<keyword evidence="3" id="KW-1185">Reference proteome</keyword>
<evidence type="ECO:0000256" key="1">
    <source>
        <dbReference type="SAM" id="MobiDB-lite"/>
    </source>
</evidence>